<reference evidence="10 11" key="1">
    <citation type="journal article" date="2019" name="Sci. Rep.">
        <title>Comparative genomics of chytrid fungi reveal insights into the obligate biotrophic and pathogenic lifestyle of Synchytrium endobioticum.</title>
        <authorList>
            <person name="van de Vossenberg B.T.L.H."/>
            <person name="Warris S."/>
            <person name="Nguyen H.D.T."/>
            <person name="van Gent-Pelzer M.P.E."/>
            <person name="Joly D.L."/>
            <person name="van de Geest H.C."/>
            <person name="Bonants P.J.M."/>
            <person name="Smith D.S."/>
            <person name="Levesque C.A."/>
            <person name="van der Lee T.A.J."/>
        </authorList>
    </citation>
    <scope>NUCLEOTIDE SEQUENCE [LARGE SCALE GENOMIC DNA]</scope>
    <source>
        <strain evidence="8 11">LEV6574</strain>
        <strain evidence="9 10">MB42</strain>
    </source>
</reference>
<feature type="transmembrane region" description="Helical" evidence="6">
    <location>
        <begin position="123"/>
        <end position="150"/>
    </location>
</feature>
<organism evidence="8 11">
    <name type="scientific">Synchytrium endobioticum</name>
    <dbReference type="NCBI Taxonomy" id="286115"/>
    <lineage>
        <taxon>Eukaryota</taxon>
        <taxon>Fungi</taxon>
        <taxon>Fungi incertae sedis</taxon>
        <taxon>Chytridiomycota</taxon>
        <taxon>Chytridiomycota incertae sedis</taxon>
        <taxon>Chytridiomycetes</taxon>
        <taxon>Synchytriales</taxon>
        <taxon>Synchytriaceae</taxon>
        <taxon>Synchytrium</taxon>
    </lineage>
</organism>
<accession>A0A507CXJ3</accession>
<evidence type="ECO:0000256" key="1">
    <source>
        <dbReference type="ARBA" id="ARBA00004141"/>
    </source>
</evidence>
<feature type="transmembrane region" description="Helical" evidence="6">
    <location>
        <begin position="173"/>
        <end position="194"/>
    </location>
</feature>
<evidence type="ECO:0000256" key="5">
    <source>
        <dbReference type="ARBA" id="ARBA00023136"/>
    </source>
</evidence>
<dbReference type="GO" id="GO:0008195">
    <property type="term" value="F:phosphatidate phosphatase activity"/>
    <property type="evidence" value="ECO:0007669"/>
    <property type="project" value="TreeGrafter"/>
</dbReference>
<dbReference type="OrthoDB" id="10030083at2759"/>
<dbReference type="PANTHER" id="PTHR10165">
    <property type="entry name" value="LIPID PHOSPHATE PHOSPHATASE"/>
    <property type="match status" value="1"/>
</dbReference>
<evidence type="ECO:0000256" key="6">
    <source>
        <dbReference type="SAM" id="Phobius"/>
    </source>
</evidence>
<evidence type="ECO:0000259" key="7">
    <source>
        <dbReference type="SMART" id="SM00014"/>
    </source>
</evidence>
<evidence type="ECO:0000313" key="10">
    <source>
        <dbReference type="Proteomes" id="UP000317494"/>
    </source>
</evidence>
<dbReference type="GO" id="GO:0046839">
    <property type="term" value="P:phospholipid dephosphorylation"/>
    <property type="evidence" value="ECO:0007669"/>
    <property type="project" value="TreeGrafter"/>
</dbReference>
<keyword evidence="10" id="KW-1185">Reference proteome</keyword>
<comment type="subcellular location">
    <subcellularLocation>
        <location evidence="1">Membrane</location>
        <topology evidence="1">Multi-pass membrane protein</topology>
    </subcellularLocation>
</comment>
<evidence type="ECO:0000256" key="2">
    <source>
        <dbReference type="ARBA" id="ARBA00008816"/>
    </source>
</evidence>
<comment type="caution">
    <text evidence="8">The sequence shown here is derived from an EMBL/GenBank/DDBJ whole genome shotgun (WGS) entry which is preliminary data.</text>
</comment>
<dbReference type="Proteomes" id="UP000317494">
    <property type="component" value="Unassembled WGS sequence"/>
</dbReference>
<dbReference type="CDD" id="cd03390">
    <property type="entry name" value="PAP2_containing_1_like"/>
    <property type="match status" value="1"/>
</dbReference>
<feature type="domain" description="Phosphatidic acid phosphatase type 2/haloperoxidase" evidence="7">
    <location>
        <begin position="184"/>
        <end position="323"/>
    </location>
</feature>
<feature type="transmembrane region" description="Helical" evidence="6">
    <location>
        <begin position="68"/>
        <end position="93"/>
    </location>
</feature>
<dbReference type="InterPro" id="IPR000326">
    <property type="entry name" value="PAP2/HPO"/>
</dbReference>
<dbReference type="Gene3D" id="1.20.144.10">
    <property type="entry name" value="Phosphatidic acid phosphatase type 2/haloperoxidase"/>
    <property type="match status" value="1"/>
</dbReference>
<dbReference type="Pfam" id="PF01569">
    <property type="entry name" value="PAP2"/>
    <property type="match status" value="1"/>
</dbReference>
<dbReference type="InterPro" id="IPR036938">
    <property type="entry name" value="PAP2/HPO_sf"/>
</dbReference>
<dbReference type="EMBL" id="QEAN01000004">
    <property type="protein sequence ID" value="TPX54520.1"/>
    <property type="molecule type" value="Genomic_DNA"/>
</dbReference>
<dbReference type="AlphaFoldDB" id="A0A507CXJ3"/>
<evidence type="ECO:0000313" key="8">
    <source>
        <dbReference type="EMBL" id="TPX43828.1"/>
    </source>
</evidence>
<feature type="transmembrane region" description="Helical" evidence="6">
    <location>
        <begin position="308"/>
        <end position="327"/>
    </location>
</feature>
<evidence type="ECO:0000256" key="4">
    <source>
        <dbReference type="ARBA" id="ARBA00022989"/>
    </source>
</evidence>
<keyword evidence="3 6" id="KW-0812">Transmembrane</keyword>
<dbReference type="SMART" id="SM00014">
    <property type="entry name" value="acidPPc"/>
    <property type="match status" value="1"/>
</dbReference>
<evidence type="ECO:0000313" key="9">
    <source>
        <dbReference type="EMBL" id="TPX54520.1"/>
    </source>
</evidence>
<dbReference type="VEuPathDB" id="FungiDB:SeMB42_g00232"/>
<feature type="transmembrane region" description="Helical" evidence="6">
    <location>
        <begin position="277"/>
        <end position="296"/>
    </location>
</feature>
<sequence>MIDGAQTLPNGDIISLTDMASVNSTASDNVRAPLLHHTLSRDGVRTSLRTVSHFPPTSPERVHRTTPLLLAVFSWWHLYYAVDFLVAASLWGASTWTSRLKPYQRAINPLDPDVHRKYHAGDIIPMSLVTSITIAVPLLTCLSYHLLLLISRCGHDYYIPANRAMKKHLVRESLAYVLHDTHHLVLALFLATGATKVMTDLFKVWMGRFRPDFLDRCQFDNAILECTGEHKLIRDGRESWPSGHTSASFCGMGLVSLYLAGKLSAWCVDEPPYGGRVFSLVLSVMPLIGAAYIGISRTEENKHHPTDVLSGAVLGFAIAYISYRLLYPSVFSGNRKLMKKPKGFSETSGYVTFDGENGQVPNPNA</sequence>
<dbReference type="GO" id="GO:0016020">
    <property type="term" value="C:membrane"/>
    <property type="evidence" value="ECO:0007669"/>
    <property type="project" value="UniProtKB-SubCell"/>
</dbReference>
<keyword evidence="5 6" id="KW-0472">Membrane</keyword>
<dbReference type="EMBL" id="QEAM01000207">
    <property type="protein sequence ID" value="TPX43828.1"/>
    <property type="molecule type" value="Genomic_DNA"/>
</dbReference>
<dbReference type="PANTHER" id="PTHR10165:SF35">
    <property type="entry name" value="RE23632P"/>
    <property type="match status" value="1"/>
</dbReference>
<dbReference type="Proteomes" id="UP000320475">
    <property type="component" value="Unassembled WGS sequence"/>
</dbReference>
<feature type="transmembrane region" description="Helical" evidence="6">
    <location>
        <begin position="246"/>
        <end position="265"/>
    </location>
</feature>
<evidence type="ECO:0000313" key="11">
    <source>
        <dbReference type="Proteomes" id="UP000320475"/>
    </source>
</evidence>
<protein>
    <recommendedName>
        <fullName evidence="7">Phosphatidic acid phosphatase type 2/haloperoxidase domain-containing protein</fullName>
    </recommendedName>
</protein>
<keyword evidence="4 6" id="KW-1133">Transmembrane helix</keyword>
<dbReference type="SUPFAM" id="SSF48317">
    <property type="entry name" value="Acid phosphatase/Vanadium-dependent haloperoxidase"/>
    <property type="match status" value="1"/>
</dbReference>
<gene>
    <name evidence="8" type="ORF">SeLEV6574_g04839</name>
    <name evidence="9" type="ORF">SeMB42_g00232</name>
</gene>
<dbReference type="GO" id="GO:0006644">
    <property type="term" value="P:phospholipid metabolic process"/>
    <property type="evidence" value="ECO:0007669"/>
    <property type="project" value="InterPro"/>
</dbReference>
<proteinExistence type="inferred from homology"/>
<dbReference type="STRING" id="286115.A0A507CXJ3"/>
<name>A0A507CXJ3_9FUNG</name>
<evidence type="ECO:0000256" key="3">
    <source>
        <dbReference type="ARBA" id="ARBA00022692"/>
    </source>
</evidence>
<dbReference type="InterPro" id="IPR043216">
    <property type="entry name" value="PAP-like"/>
</dbReference>
<comment type="similarity">
    <text evidence="2">Belongs to the PA-phosphatase related phosphoesterase family.</text>
</comment>